<feature type="domain" description="BSD" evidence="3">
    <location>
        <begin position="166"/>
        <end position="197"/>
    </location>
</feature>
<organism evidence="5">
    <name type="scientific">Homalodisca liturata</name>
    <dbReference type="NCBI Taxonomy" id="320908"/>
    <lineage>
        <taxon>Eukaryota</taxon>
        <taxon>Metazoa</taxon>
        <taxon>Ecdysozoa</taxon>
        <taxon>Arthropoda</taxon>
        <taxon>Hexapoda</taxon>
        <taxon>Insecta</taxon>
        <taxon>Pterygota</taxon>
        <taxon>Neoptera</taxon>
        <taxon>Paraneoptera</taxon>
        <taxon>Hemiptera</taxon>
        <taxon>Auchenorrhyncha</taxon>
        <taxon>Membracoidea</taxon>
        <taxon>Cicadellidae</taxon>
        <taxon>Cicadellinae</taxon>
        <taxon>Proconiini</taxon>
        <taxon>Homalodisca</taxon>
    </lineage>
</organism>
<dbReference type="InterPro" id="IPR051494">
    <property type="entry name" value="BSD_domain-containing"/>
</dbReference>
<evidence type="ECO:0000256" key="1">
    <source>
        <dbReference type="SAM" id="Coils"/>
    </source>
</evidence>
<dbReference type="AlphaFoldDB" id="A0A1B6J0V6"/>
<feature type="coiled-coil region" evidence="1">
    <location>
        <begin position="192"/>
        <end position="260"/>
    </location>
</feature>
<proteinExistence type="predicted"/>
<dbReference type="EMBL" id="GECU01014920">
    <property type="protein sequence ID" value="JAS92786.1"/>
    <property type="molecule type" value="Transcribed_RNA"/>
</dbReference>
<keyword evidence="1" id="KW-0175">Coiled coil</keyword>
<dbReference type="InterPro" id="IPR035925">
    <property type="entry name" value="BSD_dom_sf"/>
</dbReference>
<accession>A0A1B6J0V6</accession>
<evidence type="ECO:0000256" key="2">
    <source>
        <dbReference type="SAM" id="MobiDB-lite"/>
    </source>
</evidence>
<name>A0A1B6J0V6_9HEMI</name>
<dbReference type="SMART" id="SM00751">
    <property type="entry name" value="BSD"/>
    <property type="match status" value="1"/>
</dbReference>
<dbReference type="Gene3D" id="1.10.3970.10">
    <property type="entry name" value="BSD domain"/>
    <property type="match status" value="1"/>
</dbReference>
<dbReference type="SUPFAM" id="SSF140383">
    <property type="entry name" value="BSD domain-like"/>
    <property type="match status" value="1"/>
</dbReference>
<evidence type="ECO:0000313" key="5">
    <source>
        <dbReference type="EMBL" id="JAS92786.1"/>
    </source>
</evidence>
<sequence length="315" mass="35718">MAMENEDGGGGGSWWGSWMNAAKAKSAEVYEFVKHDLDELSSAVKTEACAVLSSTSNAVKETLQLDKPESTANTVKRSVSSFFDQMGSALSPPPEDGDEEAIIIQGSDPVFLNRLQTRIYTLASEPRTFTEDISPEQMSQFEAWLSVLEEDKMTTDKLTKHLTSCPALQENYTALVPHQVSHAQFWQRYLFRKGLIEDEEAARERKEEREKQVAEAFQWDKVDKLSDQIEISEEEQIRLLAEYEAERKQLKERKHEEKNADSAVLIEREKKDMVIVSTSATTSVSTASTTDKESNDDDWEREFDLEEADIGDDKK</sequence>
<dbReference type="GO" id="GO:0005737">
    <property type="term" value="C:cytoplasm"/>
    <property type="evidence" value="ECO:0007669"/>
    <property type="project" value="TreeGrafter"/>
</dbReference>
<dbReference type="PANTHER" id="PTHR16019:SF5">
    <property type="entry name" value="BSD DOMAIN-CONTAINING PROTEIN 1"/>
    <property type="match status" value="1"/>
</dbReference>
<evidence type="ECO:0000259" key="3">
    <source>
        <dbReference type="PROSITE" id="PS50858"/>
    </source>
</evidence>
<dbReference type="EMBL" id="GECU01025311">
    <property type="protein sequence ID" value="JAS82395.1"/>
    <property type="molecule type" value="Transcribed_RNA"/>
</dbReference>
<dbReference type="Pfam" id="PF03909">
    <property type="entry name" value="BSD"/>
    <property type="match status" value="1"/>
</dbReference>
<dbReference type="PANTHER" id="PTHR16019">
    <property type="entry name" value="SYNAPSE-ASSOCIATED PROTEIN"/>
    <property type="match status" value="1"/>
</dbReference>
<feature type="compositionally biased region" description="Acidic residues" evidence="2">
    <location>
        <begin position="294"/>
        <end position="315"/>
    </location>
</feature>
<dbReference type="PROSITE" id="PS50858">
    <property type="entry name" value="BSD"/>
    <property type="match status" value="1"/>
</dbReference>
<evidence type="ECO:0000313" key="4">
    <source>
        <dbReference type="EMBL" id="JAS82395.1"/>
    </source>
</evidence>
<protein>
    <recommendedName>
        <fullName evidence="3">BSD domain-containing protein</fullName>
    </recommendedName>
</protein>
<reference evidence="5" key="1">
    <citation type="submission" date="2015-11" db="EMBL/GenBank/DDBJ databases">
        <title>De novo transcriptome assembly of four potential Pierce s Disease insect vectors from Arizona vineyards.</title>
        <authorList>
            <person name="Tassone E.E."/>
        </authorList>
    </citation>
    <scope>NUCLEOTIDE SEQUENCE</scope>
</reference>
<dbReference type="InterPro" id="IPR005607">
    <property type="entry name" value="BSD_dom"/>
</dbReference>
<feature type="compositionally biased region" description="Low complexity" evidence="2">
    <location>
        <begin position="277"/>
        <end position="289"/>
    </location>
</feature>
<feature type="region of interest" description="Disordered" evidence="2">
    <location>
        <begin position="277"/>
        <end position="315"/>
    </location>
</feature>
<gene>
    <name evidence="4" type="ORF">g.25270</name>
    <name evidence="5" type="ORF">g.25271</name>
</gene>